<accession>A0A319DFR6</accession>
<dbReference type="AlphaFoldDB" id="A0A319DFR6"/>
<reference evidence="1 2" key="1">
    <citation type="submission" date="2018-02" db="EMBL/GenBank/DDBJ databases">
        <title>The genomes of Aspergillus section Nigri reveals drivers in fungal speciation.</title>
        <authorList>
            <consortium name="DOE Joint Genome Institute"/>
            <person name="Vesth T.C."/>
            <person name="Nybo J."/>
            <person name="Theobald S."/>
            <person name="Brandl J."/>
            <person name="Frisvad J.C."/>
            <person name="Nielsen K.F."/>
            <person name="Lyhne E.K."/>
            <person name="Kogle M.E."/>
            <person name="Kuo A."/>
            <person name="Riley R."/>
            <person name="Clum A."/>
            <person name="Nolan M."/>
            <person name="Lipzen A."/>
            <person name="Salamov A."/>
            <person name="Henrissat B."/>
            <person name="Wiebenga A."/>
            <person name="De vries R.P."/>
            <person name="Grigoriev I.V."/>
            <person name="Mortensen U.H."/>
            <person name="Andersen M.R."/>
            <person name="Baker S.E."/>
        </authorList>
    </citation>
    <scope>NUCLEOTIDE SEQUENCE [LARGE SCALE GENOMIC DNA]</scope>
    <source>
        <strain evidence="1 2">CBS 707.79</strain>
    </source>
</reference>
<dbReference type="Gene3D" id="3.40.50.720">
    <property type="entry name" value="NAD(P)-binding Rossmann-like Domain"/>
    <property type="match status" value="1"/>
</dbReference>
<organism evidence="1 2">
    <name type="scientific">Aspergillus ellipticus CBS 707.79</name>
    <dbReference type="NCBI Taxonomy" id="1448320"/>
    <lineage>
        <taxon>Eukaryota</taxon>
        <taxon>Fungi</taxon>
        <taxon>Dikarya</taxon>
        <taxon>Ascomycota</taxon>
        <taxon>Pezizomycotina</taxon>
        <taxon>Eurotiomycetes</taxon>
        <taxon>Eurotiomycetidae</taxon>
        <taxon>Eurotiales</taxon>
        <taxon>Aspergillaceae</taxon>
        <taxon>Aspergillus</taxon>
        <taxon>Aspergillus subgen. Circumdati</taxon>
    </lineage>
</organism>
<evidence type="ECO:0008006" key="3">
    <source>
        <dbReference type="Google" id="ProtNLM"/>
    </source>
</evidence>
<dbReference type="PANTHER" id="PTHR48079:SF6">
    <property type="entry name" value="NAD(P)-BINDING DOMAIN-CONTAINING PROTEIN-RELATED"/>
    <property type="match status" value="1"/>
</dbReference>
<protein>
    <recommendedName>
        <fullName evidence="3">NAD(P)-binding protein</fullName>
    </recommendedName>
</protein>
<dbReference type="GO" id="GO:0004029">
    <property type="term" value="F:aldehyde dehydrogenase (NAD+) activity"/>
    <property type="evidence" value="ECO:0007669"/>
    <property type="project" value="TreeGrafter"/>
</dbReference>
<name>A0A319DFR6_9EURO</name>
<proteinExistence type="predicted"/>
<evidence type="ECO:0000313" key="1">
    <source>
        <dbReference type="EMBL" id="PYH93097.1"/>
    </source>
</evidence>
<dbReference type="GO" id="GO:0005737">
    <property type="term" value="C:cytoplasm"/>
    <property type="evidence" value="ECO:0007669"/>
    <property type="project" value="TreeGrafter"/>
</dbReference>
<dbReference type="PANTHER" id="PTHR48079">
    <property type="entry name" value="PROTEIN YEEZ"/>
    <property type="match status" value="1"/>
</dbReference>
<dbReference type="EMBL" id="KZ825900">
    <property type="protein sequence ID" value="PYH93097.1"/>
    <property type="molecule type" value="Genomic_DNA"/>
</dbReference>
<keyword evidence="2" id="KW-1185">Reference proteome</keyword>
<dbReference type="SUPFAM" id="SSF51735">
    <property type="entry name" value="NAD(P)-binding Rossmann-fold domains"/>
    <property type="match status" value="1"/>
</dbReference>
<dbReference type="OrthoDB" id="10262413at2759"/>
<sequence>MTHNILLTGASGYLGGTVLARWKDAHLPPYSAFYALVRSAEQGETVKKYGAEPRIININDHDSITRTIIEKEITMVYFLIDAYTATHQPALIKALGEVKKKTGKEVHFLNTTGPKQSSRHGGILIDHPFSDTDPHLYEMQKDAKSLHDFVGESVNANVTVIDAAEANGVRSYIFAPCLVYGKGEGFGNLTSIQDVDIVRAATKLRQVFKVDNDDPIWPVCHVADTVELYLHILRKILCGEDIGYGKNGFFLATSGSVHWNKIYGAMANSLAKRGLVDDETVRQATGTDQTKMAESLSVPSAAVPVLMGGRCFFTAEHGRKIGWKPHYPPEHILEAADDEVAFILKGLGSGKKRPDVR</sequence>
<dbReference type="InterPro" id="IPR051783">
    <property type="entry name" value="NAD(P)-dependent_oxidoreduct"/>
</dbReference>
<dbReference type="Proteomes" id="UP000247810">
    <property type="component" value="Unassembled WGS sequence"/>
</dbReference>
<dbReference type="VEuPathDB" id="FungiDB:BO71DRAFT_450984"/>
<evidence type="ECO:0000313" key="2">
    <source>
        <dbReference type="Proteomes" id="UP000247810"/>
    </source>
</evidence>
<dbReference type="InterPro" id="IPR036291">
    <property type="entry name" value="NAD(P)-bd_dom_sf"/>
</dbReference>
<gene>
    <name evidence="1" type="ORF">BO71DRAFT_450984</name>
</gene>